<protein>
    <submittedName>
        <fullName evidence="1">Uncharacterized protein</fullName>
    </submittedName>
</protein>
<dbReference type="EMBL" id="JAHAKR010000435">
    <property type="protein sequence ID" value="MBS5830786.1"/>
    <property type="molecule type" value="Genomic_DNA"/>
</dbReference>
<organism evidence="1 2">
    <name type="scientific">Campylobacter concisus</name>
    <dbReference type="NCBI Taxonomy" id="199"/>
    <lineage>
        <taxon>Bacteria</taxon>
        <taxon>Pseudomonadati</taxon>
        <taxon>Campylobacterota</taxon>
        <taxon>Epsilonproteobacteria</taxon>
        <taxon>Campylobacterales</taxon>
        <taxon>Campylobacteraceae</taxon>
        <taxon>Campylobacter</taxon>
    </lineage>
</organism>
<dbReference type="AlphaFoldDB" id="A0A9E1B7N4"/>
<evidence type="ECO:0000313" key="2">
    <source>
        <dbReference type="Proteomes" id="UP000824019"/>
    </source>
</evidence>
<reference evidence="1" key="1">
    <citation type="submission" date="2021-02" db="EMBL/GenBank/DDBJ databases">
        <title>Infant gut strain persistence is associated with maternal origin, phylogeny, and functional potential including surface adhesion and iron acquisition.</title>
        <authorList>
            <person name="Lou Y.C."/>
        </authorList>
    </citation>
    <scope>NUCLEOTIDE SEQUENCE</scope>
    <source>
        <strain evidence="1">L3_101_000G1_dasL3_101_000G1_concoct_7_sub</strain>
    </source>
</reference>
<dbReference type="Proteomes" id="UP000824019">
    <property type="component" value="Unassembled WGS sequence"/>
</dbReference>
<accession>A0A9E1B7N4</accession>
<name>A0A9E1B7N4_9BACT</name>
<evidence type="ECO:0000313" key="1">
    <source>
        <dbReference type="EMBL" id="MBS5830786.1"/>
    </source>
</evidence>
<proteinExistence type="predicted"/>
<sequence length="99" mass="11246">IKIKTKPCSLALVDEVAEGFDIKELIATISELRSGLKLDARVLLFSNNLELKNQKEYIKILSPSVSKIELTNFVKSELSEINSTQNELKNNFKFIKFKS</sequence>
<comment type="caution">
    <text evidence="1">The sequence shown here is derived from an EMBL/GenBank/DDBJ whole genome shotgun (WGS) entry which is preliminary data.</text>
</comment>
<feature type="non-terminal residue" evidence="1">
    <location>
        <position position="1"/>
    </location>
</feature>
<gene>
    <name evidence="1" type="ORF">KIC69_08155</name>
</gene>